<dbReference type="InterPro" id="IPR037272">
    <property type="entry name" value="SNS_sf"/>
</dbReference>
<dbReference type="KEGG" id="bgt:106080049"/>
<dbReference type="EnsemblMetazoa" id="BGLB018222-RA">
    <property type="protein sequence ID" value="BGLB018222-PA"/>
    <property type="gene ID" value="BGLB018222"/>
</dbReference>
<reference evidence="11" key="1">
    <citation type="submission" date="2020-05" db="UniProtKB">
        <authorList>
            <consortium name="EnsemblMetazoa"/>
        </authorList>
    </citation>
    <scope>IDENTIFICATION</scope>
    <source>
        <strain evidence="11">BB02</strain>
    </source>
</reference>
<evidence type="ECO:0000256" key="5">
    <source>
        <dbReference type="ARBA" id="ARBA00022989"/>
    </source>
</evidence>
<feature type="region of interest" description="Disordered" evidence="9">
    <location>
        <begin position="99"/>
        <end position="187"/>
    </location>
</feature>
<dbReference type="PROSITE" id="PS50267">
    <property type="entry name" value="NA_NEUROTRAN_SYMP_3"/>
    <property type="match status" value="1"/>
</dbReference>
<evidence type="ECO:0000256" key="10">
    <source>
        <dbReference type="SAM" id="Phobius"/>
    </source>
</evidence>
<evidence type="ECO:0000256" key="3">
    <source>
        <dbReference type="ARBA" id="ARBA00022448"/>
    </source>
</evidence>
<dbReference type="AlphaFoldDB" id="A0A2C9KEE4"/>
<gene>
    <name evidence="11" type="primary">106080049</name>
</gene>
<feature type="transmembrane region" description="Helical" evidence="10">
    <location>
        <begin position="261"/>
        <end position="289"/>
    </location>
</feature>
<comment type="similarity">
    <text evidence="2">Belongs to the sodium:neurotransmitter symporter (SNF) (TC 2.A.22) family.</text>
</comment>
<evidence type="ECO:0000256" key="9">
    <source>
        <dbReference type="SAM" id="MobiDB-lite"/>
    </source>
</evidence>
<evidence type="ECO:0000256" key="2">
    <source>
        <dbReference type="ARBA" id="ARBA00006459"/>
    </source>
</evidence>
<dbReference type="VEuPathDB" id="VectorBase:BGLAX_049230"/>
<dbReference type="InterPro" id="IPR000175">
    <property type="entry name" value="Na/ntran_symport"/>
</dbReference>
<dbReference type="PANTHER" id="PTHR11616:SF321">
    <property type="entry name" value="SODIUM-DEPENDENT NUTRIENT AMINO ACID TRANSPORTER 1-RELATED"/>
    <property type="match status" value="1"/>
</dbReference>
<accession>A0A2C9KEE4</accession>
<proteinExistence type="inferred from homology"/>
<evidence type="ECO:0000256" key="4">
    <source>
        <dbReference type="ARBA" id="ARBA00022692"/>
    </source>
</evidence>
<dbReference type="Proteomes" id="UP000076420">
    <property type="component" value="Unassembled WGS sequence"/>
</dbReference>
<dbReference type="STRING" id="6526.A0A2C9KEE4"/>
<evidence type="ECO:0008006" key="13">
    <source>
        <dbReference type="Google" id="ProtNLM"/>
    </source>
</evidence>
<evidence type="ECO:0000256" key="1">
    <source>
        <dbReference type="ARBA" id="ARBA00004141"/>
    </source>
</evidence>
<dbReference type="GO" id="GO:0006865">
    <property type="term" value="P:amino acid transport"/>
    <property type="evidence" value="ECO:0007669"/>
    <property type="project" value="TreeGrafter"/>
</dbReference>
<dbReference type="SUPFAM" id="SSF161070">
    <property type="entry name" value="SNF-like"/>
    <property type="match status" value="2"/>
</dbReference>
<feature type="transmembrane region" description="Helical" evidence="10">
    <location>
        <begin position="408"/>
        <end position="430"/>
    </location>
</feature>
<name>A0A2C9KEE4_BIOGL</name>
<evidence type="ECO:0000313" key="12">
    <source>
        <dbReference type="Proteomes" id="UP000076420"/>
    </source>
</evidence>
<keyword evidence="3" id="KW-0813">Transport</keyword>
<keyword evidence="7" id="KW-0325">Glycoprotein</keyword>
<dbReference type="OrthoDB" id="6150485at2759"/>
<dbReference type="GO" id="GO:0005886">
    <property type="term" value="C:plasma membrane"/>
    <property type="evidence" value="ECO:0007669"/>
    <property type="project" value="TreeGrafter"/>
</dbReference>
<keyword evidence="5 10" id="KW-1133">Transmembrane helix</keyword>
<evidence type="ECO:0000256" key="7">
    <source>
        <dbReference type="ARBA" id="ARBA00023180"/>
    </source>
</evidence>
<sequence length="445" mass="50553">MIKETHLSYVQNGGQKTWASDGNADQTAVNLLADHTMDVENQVDEKVRVTWSRKAEYVLSMMGYGVGLGNIWRFPYVCIRNGGGRSLLYTFKRLRKEGITSSDSKDSEKKASHNQIQKTQTRRHHINRFKRTTDKSITSTDSKDSDKSITSTDSKDSDKSITSTDSKDSDKKASHQQIQKTQTRRHHINRFKRLRQEGITSTDSKVSDKSHHINRFKRLRQEHHINRFKRLRQEHHINRFKRLRQEHHINRFKRIRTRPTCIGVGQIIVNVICAWYYILLIAWVLIYLVHSFRSPLPWTLCGQGWNTPACVPQGQRVGLTGNDTNSTSLGPDNATAVTSEGYDLVNGSRLIKPLRPAGEEFWVNNVLELSSGLDNLDGLPWHTTLALLVACVLVLLCIVKGVKSVGKVVYVTATFPYILLTIFIVTGATLPGAQDGVLFYLKPDF</sequence>
<dbReference type="PRINTS" id="PR00176">
    <property type="entry name" value="NANEUSMPORT"/>
</dbReference>
<evidence type="ECO:0000313" key="11">
    <source>
        <dbReference type="EnsemblMetazoa" id="BGLB018222-PA"/>
    </source>
</evidence>
<comment type="subcellular location">
    <subcellularLocation>
        <location evidence="1">Membrane</location>
        <topology evidence="1">Multi-pass membrane protein</topology>
    </subcellularLocation>
</comment>
<dbReference type="GO" id="GO:0035725">
    <property type="term" value="P:sodium ion transmembrane transport"/>
    <property type="evidence" value="ECO:0007669"/>
    <property type="project" value="TreeGrafter"/>
</dbReference>
<evidence type="ECO:0000256" key="6">
    <source>
        <dbReference type="ARBA" id="ARBA00023136"/>
    </source>
</evidence>
<organism evidence="11 12">
    <name type="scientific">Biomphalaria glabrata</name>
    <name type="common">Bloodfluke planorb</name>
    <name type="synonym">Freshwater snail</name>
    <dbReference type="NCBI Taxonomy" id="6526"/>
    <lineage>
        <taxon>Eukaryota</taxon>
        <taxon>Metazoa</taxon>
        <taxon>Spiralia</taxon>
        <taxon>Lophotrochozoa</taxon>
        <taxon>Mollusca</taxon>
        <taxon>Gastropoda</taxon>
        <taxon>Heterobranchia</taxon>
        <taxon>Euthyneura</taxon>
        <taxon>Panpulmonata</taxon>
        <taxon>Hygrophila</taxon>
        <taxon>Lymnaeoidea</taxon>
        <taxon>Planorbidae</taxon>
        <taxon>Biomphalaria</taxon>
    </lineage>
</organism>
<keyword evidence="6 10" id="KW-0472">Membrane</keyword>
<feature type="transmembrane region" description="Helical" evidence="10">
    <location>
        <begin position="379"/>
        <end position="399"/>
    </location>
</feature>
<feature type="compositionally biased region" description="Basic and acidic residues" evidence="9">
    <location>
        <begin position="141"/>
        <end position="173"/>
    </location>
</feature>
<keyword evidence="4 10" id="KW-0812">Transmembrane</keyword>
<protein>
    <recommendedName>
        <fullName evidence="13">Transporter</fullName>
    </recommendedName>
</protein>
<dbReference type="Pfam" id="PF00209">
    <property type="entry name" value="SNF"/>
    <property type="match status" value="2"/>
</dbReference>
<feature type="disulfide bond" evidence="8">
    <location>
        <begin position="301"/>
        <end position="310"/>
    </location>
</feature>
<dbReference type="PANTHER" id="PTHR11616">
    <property type="entry name" value="SODIUM/CHLORIDE DEPENDENT TRANSPORTER"/>
    <property type="match status" value="1"/>
</dbReference>
<dbReference type="VEuPathDB" id="VectorBase:BGLB018222"/>
<evidence type="ECO:0000256" key="8">
    <source>
        <dbReference type="PIRSR" id="PIRSR600175-2"/>
    </source>
</evidence>
<feature type="compositionally biased region" description="Basic residues" evidence="9">
    <location>
        <begin position="120"/>
        <end position="130"/>
    </location>
</feature>
<keyword evidence="8" id="KW-1015">Disulfide bond</keyword>